<dbReference type="EMBL" id="JACEFF010000044">
    <property type="protein sequence ID" value="KAH9645409.1"/>
    <property type="molecule type" value="Genomic_DNA"/>
</dbReference>
<feature type="compositionally biased region" description="Basic and acidic residues" evidence="2">
    <location>
        <begin position="911"/>
        <end position="943"/>
    </location>
</feature>
<feature type="region of interest" description="Disordered" evidence="2">
    <location>
        <begin position="657"/>
        <end position="697"/>
    </location>
</feature>
<evidence type="ECO:0000256" key="3">
    <source>
        <dbReference type="SAM" id="SignalP"/>
    </source>
</evidence>
<organism evidence="4 5">
    <name type="scientific">Spodoptera exigua</name>
    <name type="common">Beet armyworm</name>
    <name type="synonym">Noctua fulgens</name>
    <dbReference type="NCBI Taxonomy" id="7107"/>
    <lineage>
        <taxon>Eukaryota</taxon>
        <taxon>Metazoa</taxon>
        <taxon>Ecdysozoa</taxon>
        <taxon>Arthropoda</taxon>
        <taxon>Hexapoda</taxon>
        <taxon>Insecta</taxon>
        <taxon>Pterygota</taxon>
        <taxon>Neoptera</taxon>
        <taxon>Endopterygota</taxon>
        <taxon>Lepidoptera</taxon>
        <taxon>Glossata</taxon>
        <taxon>Ditrysia</taxon>
        <taxon>Noctuoidea</taxon>
        <taxon>Noctuidae</taxon>
        <taxon>Amphipyrinae</taxon>
        <taxon>Spodoptera</taxon>
    </lineage>
</organism>
<feature type="compositionally biased region" description="Basic and acidic residues" evidence="2">
    <location>
        <begin position="462"/>
        <end position="484"/>
    </location>
</feature>
<feature type="compositionally biased region" description="Polar residues" evidence="2">
    <location>
        <begin position="1485"/>
        <end position="1494"/>
    </location>
</feature>
<sequence>MHMTKVSCLLLVLLCCELCSSIKVPVTWDESASSEVKNEPIKESVEIIVPQNVPAKKPSYYKPVPTEYFEYTAQKPKFAADIAAFHGVQNPQDHYKAYPVKPFTGKQKPVLGIHQILDEKNKVFQPFQSYVQQNGPLHSYVTPIASNYEVFHPYHAEEPALEAIYKDPVLTKIRNDLQDSKNRLQNYEKEAGEPNITKDEYLESPEKTDSKLFSPQNIPAQYEIHRPQRKPAYYGRPYQDPTRNNLLNKKFKHPWNQHAKIRPVHYRPLHHHIRHLRKQHAMKYDDEQNEYPQVLTSSNVAEPQDGYDIYENGKHKYERLRNNLDESVNKIAQQNRPANYQKLELQKQETADENEDDEDEFVPVKNYAQVRKTETYKHLPKKAAFDDAETYEEILNAPRLREAVKSTKAQTVYSEEGYEDSAYDHAGEQKHASDHEGHGGFLKEHENSGGLYKIPTFSGKYSDGRGLEYRDNLEHGEKWKNNNKDDEEETDSENYSEDEHEENIEANLEHADDPEVGIRNKRQGSSTNESENSANSEENTDRIEYDDDSNENNSNDDDSNQQENIAKSEHGVGKREVNFEVPEINITSTLSLPKNDPNLEKLKAASKIDGIKEKYPYYFNRVKGINKNSPLRYAENLKLIPRKSKGGTEFYDSRSQFECSEVDEEVDPIPDKLKNGENPTNSEEDEDENSNAKKSFETVKKQPRLIGLGDKIDCFKAKYFGENPLDSPFFKEEIVSNPEPIIAPKLLLKGELSQKSKLNDIQDKLSEAENKNVFILVDKLRADQKNLQESINKTRDDLITTLYTPDNNTQHNLGYTDILKNIPAVTIPIDTFANGLLNSNASNSNKTYTFFKNKEVVTFLPAKLRRKRATPFVYEPYKIIRDSQVQDSKKTTTTSNISPLIKQLQSSRVAERVSRSNIEDRQPKRTYVDIGRKDRPRPTKNDNGDATFVDVSVDHRRGEPRYEIRPANHKTEYTPVENKRAMTVDAYKSHTTTERSIKYAQKVNRGRQRFQGAQINAKPYYDVAQFIPKSTDSQNAAASNTIKKTSTSPVDASKSTEDYEEDDDVDEITSTSTTTSPKPSFRRRIKLERTPQKSTSEEEPEQTTEMQRLKLVTRFRNYKPAEEKSEETEATKPKIHQEGDETIVPKYREKKKKSHASTIVTDIKKYGDDDEEDMKKEEVDALIGVKSNMDDYIPMYEKEEDDKIAHHRSKKNEKHDSNKSSDETKNNESDDEDDDDEDDVYEDYDDDDDDENDDDDDEDDEDDDDDDDEEDESKDQKVAAEEVQENFPQMPEVATTHPIKHTLAKTTLAPPTTVPTRVRTTTPVPPVRNVRIIHKPVVTRKKIEIHKESPANKSSPHMTQFKQDIKEVEIIKEMPAVPKKKHQNKAAALELYKDDSLAKAINDLSDVDVFVEKTDLEKGPKHGGNYRKATKEDLRLTKLPADDTGTNHPKDAETSQSKSSKHIELDDYVPKRLHGGTLKAMSDIEVTTESSRSSKLIELSEPPTQSMHGGNLRYDKRRKGGRNQKLVEFGSESIGEHSSSREGDNHRHSGNERMHGGNYKSAKLVTSEDNDSVDIQVKSTTNNARINSADLLNSFAQAVPILTTTPGYIVDPSKRMYYYVDA</sequence>
<feature type="coiled-coil region" evidence="1">
    <location>
        <begin position="310"/>
        <end position="360"/>
    </location>
</feature>
<feature type="signal peptide" evidence="3">
    <location>
        <begin position="1"/>
        <end position="21"/>
    </location>
</feature>
<name>A0A922SS93_SPOEX</name>
<proteinExistence type="predicted"/>
<feature type="compositionally biased region" description="Basic and acidic residues" evidence="2">
    <location>
        <begin position="425"/>
        <end position="447"/>
    </location>
</feature>
<keyword evidence="1" id="KW-0175">Coiled coil</keyword>
<evidence type="ECO:0000256" key="2">
    <source>
        <dbReference type="SAM" id="MobiDB-lite"/>
    </source>
</evidence>
<feature type="compositionally biased region" description="Low complexity" evidence="2">
    <location>
        <begin position="1310"/>
        <end position="1325"/>
    </location>
</feature>
<feature type="region of interest" description="Disordered" evidence="2">
    <location>
        <begin position="186"/>
        <end position="213"/>
    </location>
</feature>
<feature type="compositionally biased region" description="Basic and acidic residues" evidence="2">
    <location>
        <begin position="1534"/>
        <end position="1555"/>
    </location>
</feature>
<feature type="compositionally biased region" description="Acidic residues" evidence="2">
    <location>
        <begin position="544"/>
        <end position="560"/>
    </location>
</feature>
<dbReference type="Proteomes" id="UP000814243">
    <property type="component" value="Unassembled WGS sequence"/>
</dbReference>
<accession>A0A922SS93</accession>
<keyword evidence="3" id="KW-0732">Signal</keyword>
<feature type="region of interest" description="Disordered" evidence="2">
    <location>
        <begin position="1037"/>
        <end position="1160"/>
    </location>
</feature>
<reference evidence="4" key="1">
    <citation type="journal article" date="2021" name="G3 (Bethesda)">
        <title>Genome and transcriptome analysis of the beet armyworm Spodoptera exigua reveals targets for pest control. .</title>
        <authorList>
            <person name="Simon S."/>
            <person name="Breeschoten T."/>
            <person name="Jansen H.J."/>
            <person name="Dirks R.P."/>
            <person name="Schranz M.E."/>
            <person name="Ros V.I.D."/>
        </authorList>
    </citation>
    <scope>NUCLEOTIDE SEQUENCE</scope>
    <source>
        <strain evidence="4">TB_SE_WUR_2020</strain>
    </source>
</reference>
<protein>
    <submittedName>
        <fullName evidence="4">Uncharacterized protein</fullName>
    </submittedName>
</protein>
<feature type="coiled-coil region" evidence="1">
    <location>
        <begin position="751"/>
        <end position="797"/>
    </location>
</feature>
<feature type="compositionally biased region" description="Acidic residues" evidence="2">
    <location>
        <begin position="485"/>
        <end position="504"/>
    </location>
</feature>
<feature type="region of interest" description="Disordered" evidence="2">
    <location>
        <begin position="1417"/>
        <end position="1467"/>
    </location>
</feature>
<evidence type="ECO:0000256" key="1">
    <source>
        <dbReference type="SAM" id="Coils"/>
    </source>
</evidence>
<gene>
    <name evidence="4" type="ORF">HF086_000027</name>
</gene>
<evidence type="ECO:0000313" key="4">
    <source>
        <dbReference type="EMBL" id="KAH9645409.1"/>
    </source>
</evidence>
<feature type="compositionally biased region" description="Basic and acidic residues" evidence="2">
    <location>
        <begin position="186"/>
        <end position="210"/>
    </location>
</feature>
<feature type="compositionally biased region" description="Basic and acidic residues" evidence="2">
    <location>
        <begin position="1119"/>
        <end position="1139"/>
    </location>
</feature>
<feature type="compositionally biased region" description="Basic and acidic residues" evidence="2">
    <location>
        <begin position="507"/>
        <end position="518"/>
    </location>
</feature>
<feature type="compositionally biased region" description="Low complexity" evidence="2">
    <location>
        <begin position="525"/>
        <end position="537"/>
    </location>
</feature>
<feature type="region of interest" description="Disordered" evidence="2">
    <location>
        <begin position="425"/>
        <end position="576"/>
    </location>
</feature>
<feature type="compositionally biased region" description="Acidic residues" evidence="2">
    <location>
        <begin position="1229"/>
        <end position="1273"/>
    </location>
</feature>
<feature type="compositionally biased region" description="Acidic residues" evidence="2">
    <location>
        <begin position="1058"/>
        <end position="1067"/>
    </location>
</feature>
<feature type="compositionally biased region" description="Basic and acidic residues" evidence="2">
    <location>
        <begin position="566"/>
        <end position="576"/>
    </location>
</feature>
<feature type="region of interest" description="Disordered" evidence="2">
    <location>
        <begin position="1485"/>
        <end position="1557"/>
    </location>
</feature>
<feature type="region of interest" description="Disordered" evidence="2">
    <location>
        <begin position="1183"/>
        <end position="1325"/>
    </location>
</feature>
<evidence type="ECO:0000313" key="5">
    <source>
        <dbReference type="Proteomes" id="UP000814243"/>
    </source>
</evidence>
<comment type="caution">
    <text evidence="4">The sequence shown here is derived from an EMBL/GenBank/DDBJ whole genome shotgun (WGS) entry which is preliminary data.</text>
</comment>
<feature type="region of interest" description="Disordered" evidence="2">
    <location>
        <begin position="911"/>
        <end position="947"/>
    </location>
</feature>
<feature type="compositionally biased region" description="Basic and acidic residues" evidence="2">
    <location>
        <begin position="1213"/>
        <end position="1228"/>
    </location>
</feature>
<feature type="chain" id="PRO_5037780387" evidence="3">
    <location>
        <begin position="22"/>
        <end position="1622"/>
    </location>
</feature>
<feature type="compositionally biased region" description="Polar residues" evidence="2">
    <location>
        <begin position="1037"/>
        <end position="1050"/>
    </location>
</feature>